<evidence type="ECO:0000256" key="3">
    <source>
        <dbReference type="ARBA" id="ARBA00023125"/>
    </source>
</evidence>
<evidence type="ECO:0000256" key="4">
    <source>
        <dbReference type="ARBA" id="ARBA00023163"/>
    </source>
</evidence>
<keyword evidence="1" id="KW-0678">Repressor</keyword>
<evidence type="ECO:0000313" key="9">
    <source>
        <dbReference type="Proteomes" id="UP000309992"/>
    </source>
</evidence>
<dbReference type="Pfam" id="PF02909">
    <property type="entry name" value="TetR_C_1"/>
    <property type="match status" value="1"/>
</dbReference>
<evidence type="ECO:0000256" key="5">
    <source>
        <dbReference type="PROSITE-ProRule" id="PRU00335"/>
    </source>
</evidence>
<feature type="region of interest" description="Disordered" evidence="6">
    <location>
        <begin position="196"/>
        <end position="215"/>
    </location>
</feature>
<evidence type="ECO:0000256" key="2">
    <source>
        <dbReference type="ARBA" id="ARBA00023015"/>
    </source>
</evidence>
<dbReference type="InterPro" id="IPR004111">
    <property type="entry name" value="Repressor_TetR_C"/>
</dbReference>
<dbReference type="InterPro" id="IPR001647">
    <property type="entry name" value="HTH_TetR"/>
</dbReference>
<organism evidence="8 9">
    <name type="scientific">Prauserella endophytica</name>
    <dbReference type="NCBI Taxonomy" id="1592324"/>
    <lineage>
        <taxon>Bacteria</taxon>
        <taxon>Bacillati</taxon>
        <taxon>Actinomycetota</taxon>
        <taxon>Actinomycetes</taxon>
        <taxon>Pseudonocardiales</taxon>
        <taxon>Pseudonocardiaceae</taxon>
        <taxon>Prauserella</taxon>
        <taxon>Prauserella coralliicola group</taxon>
    </lineage>
</organism>
<dbReference type="SUPFAM" id="SSF48498">
    <property type="entry name" value="Tetracyclin repressor-like, C-terminal domain"/>
    <property type="match status" value="1"/>
</dbReference>
<evidence type="ECO:0000256" key="6">
    <source>
        <dbReference type="SAM" id="MobiDB-lite"/>
    </source>
</evidence>
<reference evidence="8 9" key="1">
    <citation type="journal article" date="2015" name="Antonie Van Leeuwenhoek">
        <title>Prauserella endophytica sp. nov., an endophytic actinobacterium isolated from Tamarix taklamakanensis.</title>
        <authorList>
            <person name="Liu J.M."/>
            <person name="Habden X."/>
            <person name="Guo L."/>
            <person name="Tuo L."/>
            <person name="Jiang Z.K."/>
            <person name="Liu S.W."/>
            <person name="Liu X.F."/>
            <person name="Chen L."/>
            <person name="Li R.F."/>
            <person name="Zhang Y.Q."/>
            <person name="Sun C.H."/>
        </authorList>
    </citation>
    <scope>NUCLEOTIDE SEQUENCE [LARGE SCALE GENOMIC DNA]</scope>
    <source>
        <strain evidence="8 9">CGMCC 4.7182</strain>
    </source>
</reference>
<dbReference type="InterPro" id="IPR009057">
    <property type="entry name" value="Homeodomain-like_sf"/>
</dbReference>
<dbReference type="PRINTS" id="PR00400">
    <property type="entry name" value="TETREPRESSOR"/>
</dbReference>
<dbReference type="Proteomes" id="UP000309992">
    <property type="component" value="Unassembled WGS sequence"/>
</dbReference>
<sequence length="215" mass="23353">MQEALELVDAGGLESLTMRRLATSLGAHLPTIYRLFDNKDALIDEMAEAILGRALSNAHTDNADWIGRVRSLAAGLRAALLSQRDGARIVGGNYAAKRNNLTYIDTLVGCMQDAGFARERALWATSSVFCFVLGEALEQQGASGGEVGTLAEVLRADEHPHLQASPAERLLDFDGRFAFGLELLLEGMRSQLEAEGVSRKKTAGARDRGRVRTRR</sequence>
<feature type="DNA-binding region" description="H-T-H motif" evidence="5">
    <location>
        <begin position="17"/>
        <end position="36"/>
    </location>
</feature>
<dbReference type="InterPro" id="IPR036271">
    <property type="entry name" value="Tet_transcr_reg_TetR-rel_C_sf"/>
</dbReference>
<dbReference type="Gene3D" id="1.10.357.10">
    <property type="entry name" value="Tetracycline Repressor, domain 2"/>
    <property type="match status" value="1"/>
</dbReference>
<keyword evidence="3 5" id="KW-0238">DNA-binding</keyword>
<comment type="caution">
    <text evidence="8">The sequence shown here is derived from an EMBL/GenBank/DDBJ whole genome shotgun (WGS) entry which is preliminary data.</text>
</comment>
<keyword evidence="9" id="KW-1185">Reference proteome</keyword>
<dbReference type="InterPro" id="IPR003012">
    <property type="entry name" value="Tet_transcr_reg_TetR"/>
</dbReference>
<dbReference type="PROSITE" id="PS50977">
    <property type="entry name" value="HTH_TETR_2"/>
    <property type="match status" value="1"/>
</dbReference>
<evidence type="ECO:0000313" key="8">
    <source>
        <dbReference type="EMBL" id="TKG72968.1"/>
    </source>
</evidence>
<feature type="domain" description="HTH tetR-type" evidence="7">
    <location>
        <begin position="1"/>
        <end position="54"/>
    </location>
</feature>
<keyword evidence="4" id="KW-0804">Transcription</keyword>
<accession>A0ABY2SAQ9</accession>
<name>A0ABY2SAQ9_9PSEU</name>
<evidence type="ECO:0000256" key="1">
    <source>
        <dbReference type="ARBA" id="ARBA00022491"/>
    </source>
</evidence>
<proteinExistence type="predicted"/>
<feature type="compositionally biased region" description="Basic and acidic residues" evidence="6">
    <location>
        <begin position="204"/>
        <end position="215"/>
    </location>
</feature>
<keyword evidence="2" id="KW-0805">Transcription regulation</keyword>
<dbReference type="Pfam" id="PF00440">
    <property type="entry name" value="TetR_N"/>
    <property type="match status" value="1"/>
</dbReference>
<dbReference type="Gene3D" id="1.10.10.60">
    <property type="entry name" value="Homeodomain-like"/>
    <property type="match status" value="1"/>
</dbReference>
<gene>
    <name evidence="8" type="ORF">FCN18_04050</name>
</gene>
<dbReference type="EMBL" id="SWMS01000002">
    <property type="protein sequence ID" value="TKG72968.1"/>
    <property type="molecule type" value="Genomic_DNA"/>
</dbReference>
<protein>
    <submittedName>
        <fullName evidence="8">TetR family transcriptional regulator</fullName>
    </submittedName>
</protein>
<dbReference type="SUPFAM" id="SSF46689">
    <property type="entry name" value="Homeodomain-like"/>
    <property type="match status" value="1"/>
</dbReference>
<evidence type="ECO:0000259" key="7">
    <source>
        <dbReference type="PROSITE" id="PS50977"/>
    </source>
</evidence>